<sequence length="63" mass="6864">MKLSTILYALGFISITASAASYLTGKTKTGTEGQHTGLFVGEWPPTFFILGKIVEDRERQGDL</sequence>
<dbReference type="Proteomes" id="UP000010467">
    <property type="component" value="Chromosome"/>
</dbReference>
<feature type="chain" id="PRO_5003938966" evidence="1">
    <location>
        <begin position="20"/>
        <end position="63"/>
    </location>
</feature>
<organism evidence="2 3">
    <name type="scientific">Deinococcus peraridilitoris (strain DSM 19664 / LMG 22246 / CIP 109416 / KR-200)</name>
    <dbReference type="NCBI Taxonomy" id="937777"/>
    <lineage>
        <taxon>Bacteria</taxon>
        <taxon>Thermotogati</taxon>
        <taxon>Deinococcota</taxon>
        <taxon>Deinococci</taxon>
        <taxon>Deinococcales</taxon>
        <taxon>Deinococcaceae</taxon>
        <taxon>Deinococcus</taxon>
    </lineage>
</organism>
<keyword evidence="1" id="KW-0732">Signal</keyword>
<dbReference type="OrthoDB" id="9815586at2"/>
<dbReference type="AlphaFoldDB" id="L0A2D8"/>
<name>L0A2D8_DEIPD</name>
<dbReference type="RefSeq" id="WP_015235662.1">
    <property type="nucleotide sequence ID" value="NC_019793.1"/>
</dbReference>
<accession>L0A2D8</accession>
<keyword evidence="3" id="KW-1185">Reference proteome</keyword>
<evidence type="ECO:0000313" key="3">
    <source>
        <dbReference type="Proteomes" id="UP000010467"/>
    </source>
</evidence>
<proteinExistence type="predicted"/>
<dbReference type="KEGG" id="dpd:Deipe_1841"/>
<dbReference type="HOGENOM" id="CLU_188254_0_0_0"/>
<feature type="signal peptide" evidence="1">
    <location>
        <begin position="1"/>
        <end position="19"/>
    </location>
</feature>
<gene>
    <name evidence="2" type="ordered locus">Deipe_1841</name>
</gene>
<dbReference type="PATRIC" id="fig|937777.3.peg.1842"/>
<evidence type="ECO:0000256" key="1">
    <source>
        <dbReference type="SAM" id="SignalP"/>
    </source>
</evidence>
<protein>
    <submittedName>
        <fullName evidence="2">Uncharacterized protein</fullName>
    </submittedName>
</protein>
<dbReference type="EMBL" id="CP003382">
    <property type="protein sequence ID" value="AFZ67357.1"/>
    <property type="molecule type" value="Genomic_DNA"/>
</dbReference>
<reference evidence="3" key="1">
    <citation type="submission" date="2012-03" db="EMBL/GenBank/DDBJ databases">
        <title>Complete sequence of chromosome of Deinococcus peraridilitoris DSM 19664.</title>
        <authorList>
            <person name="Lucas S."/>
            <person name="Copeland A."/>
            <person name="Lapidus A."/>
            <person name="Glavina del Rio T."/>
            <person name="Dalin E."/>
            <person name="Tice H."/>
            <person name="Bruce D."/>
            <person name="Goodwin L."/>
            <person name="Pitluck S."/>
            <person name="Peters L."/>
            <person name="Mikhailova N."/>
            <person name="Lu M."/>
            <person name="Kyrpides N."/>
            <person name="Mavromatis K."/>
            <person name="Ivanova N."/>
            <person name="Brettin T."/>
            <person name="Detter J.C."/>
            <person name="Han C."/>
            <person name="Larimer F."/>
            <person name="Land M."/>
            <person name="Hauser L."/>
            <person name="Markowitz V."/>
            <person name="Cheng J.-F."/>
            <person name="Hugenholtz P."/>
            <person name="Woyke T."/>
            <person name="Wu D."/>
            <person name="Pukall R."/>
            <person name="Steenblock K."/>
            <person name="Brambilla E."/>
            <person name="Klenk H.-P."/>
            <person name="Eisen J.A."/>
        </authorList>
    </citation>
    <scope>NUCLEOTIDE SEQUENCE [LARGE SCALE GENOMIC DNA]</scope>
    <source>
        <strain evidence="3">DSM 19664 / LMG 22246 / CIP 109416 / KR-200</strain>
    </source>
</reference>
<evidence type="ECO:0000313" key="2">
    <source>
        <dbReference type="EMBL" id="AFZ67357.1"/>
    </source>
</evidence>